<evidence type="ECO:0000256" key="1">
    <source>
        <dbReference type="ARBA" id="ARBA00006484"/>
    </source>
</evidence>
<accession>A0A447CYV2</accession>
<dbReference type="Gene3D" id="3.40.50.720">
    <property type="entry name" value="NAD(P)-binding Rossmann-like Domain"/>
    <property type="match status" value="1"/>
</dbReference>
<dbReference type="InterPro" id="IPR002347">
    <property type="entry name" value="SDR_fam"/>
</dbReference>
<keyword evidence="3" id="KW-1185">Reference proteome</keyword>
<dbReference type="PANTHER" id="PTHR43975:SF2">
    <property type="entry name" value="EG:BACR7A4.14 PROTEIN-RELATED"/>
    <property type="match status" value="1"/>
</dbReference>
<dbReference type="InterPro" id="IPR036291">
    <property type="entry name" value="NAD(P)-bd_dom_sf"/>
</dbReference>
<evidence type="ECO:0000313" key="2">
    <source>
        <dbReference type="EMBL" id="VCU10434.1"/>
    </source>
</evidence>
<dbReference type="EMBL" id="UWOC01000181">
    <property type="protein sequence ID" value="VCU10434.1"/>
    <property type="molecule type" value="Genomic_DNA"/>
</dbReference>
<dbReference type="OrthoDB" id="9804774at2"/>
<dbReference type="PANTHER" id="PTHR43975">
    <property type="entry name" value="ZGC:101858"/>
    <property type="match status" value="1"/>
</dbReference>
<comment type="similarity">
    <text evidence="1">Belongs to the short-chain dehydrogenases/reductases (SDR) family.</text>
</comment>
<evidence type="ECO:0000313" key="3">
    <source>
        <dbReference type="Proteomes" id="UP000289200"/>
    </source>
</evidence>
<dbReference type="FunFam" id="3.40.50.720:FF:000084">
    <property type="entry name" value="Short-chain dehydrogenase reductase"/>
    <property type="match status" value="1"/>
</dbReference>
<dbReference type="PRINTS" id="PR00081">
    <property type="entry name" value="GDHRDH"/>
</dbReference>
<protein>
    <submittedName>
        <fullName evidence="2">3-oxoacyl-[acyl-carrier-protein] reductase FabG</fullName>
    </submittedName>
</protein>
<dbReference type="Pfam" id="PF00106">
    <property type="entry name" value="adh_short"/>
    <property type="match status" value="1"/>
</dbReference>
<reference evidence="3" key="1">
    <citation type="submission" date="2018-10" db="EMBL/GenBank/DDBJ databases">
        <authorList>
            <person name="Peiro R."/>
            <person name="Begona"/>
            <person name="Cbmso G."/>
            <person name="Lopez M."/>
            <person name="Gonzalez S."/>
            <person name="Sacristan E."/>
            <person name="Castillo E."/>
        </authorList>
    </citation>
    <scope>NUCLEOTIDE SEQUENCE [LARGE SCALE GENOMIC DNA]</scope>
</reference>
<dbReference type="SUPFAM" id="SSF51735">
    <property type="entry name" value="NAD(P)-binding Rossmann-fold domains"/>
    <property type="match status" value="1"/>
</dbReference>
<dbReference type="AlphaFoldDB" id="A0A447CYV2"/>
<proteinExistence type="inferred from homology"/>
<name>A0A447CYV2_9BRAD</name>
<organism evidence="2 3">
    <name type="scientific">Rhodoplanes serenus</name>
    <dbReference type="NCBI Taxonomy" id="200615"/>
    <lineage>
        <taxon>Bacteria</taxon>
        <taxon>Pseudomonadati</taxon>
        <taxon>Pseudomonadota</taxon>
        <taxon>Alphaproteobacteria</taxon>
        <taxon>Hyphomicrobiales</taxon>
        <taxon>Nitrobacteraceae</taxon>
        <taxon>Rhodoplanes</taxon>
    </lineage>
</organism>
<dbReference type="RefSeq" id="WP_129610881.1">
    <property type="nucleotide sequence ID" value="NZ_UWOC01000181.1"/>
</dbReference>
<dbReference type="Proteomes" id="UP000289200">
    <property type="component" value="Unassembled WGS sequence"/>
</dbReference>
<comment type="caution">
    <text evidence="2">The sequence shown here is derived from an EMBL/GenBank/DDBJ whole genome shotgun (WGS) entry which is preliminary data.</text>
</comment>
<sequence>MDLALAGKAAIVTGATGGIGRATALRLAREGMDVALTGRSAERLAALHDEIIAGGGRAVAIAADLRKPEAAGGVVATAVAALGRLDLLVNCAGATKRGDVLALDEADWTDGFALKFFGTVRMVRAAWPHLREAAGGIVTVAGNGGRTGDRDFAIGGSVNAALGLLTKALADRGIADGVRVNTVNPGIVETDRYRVRLARLMTETGLSEQDAAARMRATHRVARFARPEEVADLIAVMASPRLAHLNGAIVDLDGGETRAL</sequence>
<gene>
    <name evidence="2" type="primary">fabG_10</name>
    <name evidence="2" type="ORF">RHODGE_RHODGE_04030</name>
</gene>